<dbReference type="Proteomes" id="UP000184356">
    <property type="component" value="Unassembled WGS sequence"/>
</dbReference>
<dbReference type="RefSeq" id="XP_040701869.1">
    <property type="nucleotide sequence ID" value="XM_040839765.1"/>
</dbReference>
<organism evidence="1 2">
    <name type="scientific">Aspergillus sydowii CBS 593.65</name>
    <dbReference type="NCBI Taxonomy" id="1036612"/>
    <lineage>
        <taxon>Eukaryota</taxon>
        <taxon>Fungi</taxon>
        <taxon>Dikarya</taxon>
        <taxon>Ascomycota</taxon>
        <taxon>Pezizomycotina</taxon>
        <taxon>Eurotiomycetes</taxon>
        <taxon>Eurotiomycetidae</taxon>
        <taxon>Eurotiales</taxon>
        <taxon>Aspergillaceae</taxon>
        <taxon>Aspergillus</taxon>
        <taxon>Aspergillus subgen. Nidulantes</taxon>
    </lineage>
</organism>
<proteinExistence type="predicted"/>
<dbReference type="VEuPathDB" id="FungiDB:ASPSYDRAFT_1025955"/>
<keyword evidence="2" id="KW-1185">Reference proteome</keyword>
<reference evidence="2" key="1">
    <citation type="journal article" date="2017" name="Genome Biol.">
        <title>Comparative genomics reveals high biological diversity and specific adaptations in the industrially and medically important fungal genus Aspergillus.</title>
        <authorList>
            <person name="de Vries R.P."/>
            <person name="Riley R."/>
            <person name="Wiebenga A."/>
            <person name="Aguilar-Osorio G."/>
            <person name="Amillis S."/>
            <person name="Uchima C.A."/>
            <person name="Anderluh G."/>
            <person name="Asadollahi M."/>
            <person name="Askin M."/>
            <person name="Barry K."/>
            <person name="Battaglia E."/>
            <person name="Bayram O."/>
            <person name="Benocci T."/>
            <person name="Braus-Stromeyer S.A."/>
            <person name="Caldana C."/>
            <person name="Canovas D."/>
            <person name="Cerqueira G.C."/>
            <person name="Chen F."/>
            <person name="Chen W."/>
            <person name="Choi C."/>
            <person name="Clum A."/>
            <person name="Dos Santos R.A."/>
            <person name="Damasio A.R."/>
            <person name="Diallinas G."/>
            <person name="Emri T."/>
            <person name="Fekete E."/>
            <person name="Flipphi M."/>
            <person name="Freyberg S."/>
            <person name="Gallo A."/>
            <person name="Gournas C."/>
            <person name="Habgood R."/>
            <person name="Hainaut M."/>
            <person name="Harispe M.L."/>
            <person name="Henrissat B."/>
            <person name="Hilden K.S."/>
            <person name="Hope R."/>
            <person name="Hossain A."/>
            <person name="Karabika E."/>
            <person name="Karaffa L."/>
            <person name="Karanyi Z."/>
            <person name="Krasevec N."/>
            <person name="Kuo A."/>
            <person name="Kusch H."/>
            <person name="LaButti K."/>
            <person name="Lagendijk E.L."/>
            <person name="Lapidus A."/>
            <person name="Levasseur A."/>
            <person name="Lindquist E."/>
            <person name="Lipzen A."/>
            <person name="Logrieco A.F."/>
            <person name="MacCabe A."/>
            <person name="Maekelae M.R."/>
            <person name="Malavazi I."/>
            <person name="Melin P."/>
            <person name="Meyer V."/>
            <person name="Mielnichuk N."/>
            <person name="Miskei M."/>
            <person name="Molnar A.P."/>
            <person name="Mule G."/>
            <person name="Ngan C.Y."/>
            <person name="Orejas M."/>
            <person name="Orosz E."/>
            <person name="Ouedraogo J.P."/>
            <person name="Overkamp K.M."/>
            <person name="Park H.-S."/>
            <person name="Perrone G."/>
            <person name="Piumi F."/>
            <person name="Punt P.J."/>
            <person name="Ram A.F."/>
            <person name="Ramon A."/>
            <person name="Rauscher S."/>
            <person name="Record E."/>
            <person name="Riano-Pachon D.M."/>
            <person name="Robert V."/>
            <person name="Roehrig J."/>
            <person name="Ruller R."/>
            <person name="Salamov A."/>
            <person name="Salih N.S."/>
            <person name="Samson R.A."/>
            <person name="Sandor E."/>
            <person name="Sanguinetti M."/>
            <person name="Schuetze T."/>
            <person name="Sepcic K."/>
            <person name="Shelest E."/>
            <person name="Sherlock G."/>
            <person name="Sophianopoulou V."/>
            <person name="Squina F.M."/>
            <person name="Sun H."/>
            <person name="Susca A."/>
            <person name="Todd R.B."/>
            <person name="Tsang A."/>
            <person name="Unkles S.E."/>
            <person name="van de Wiele N."/>
            <person name="van Rossen-Uffink D."/>
            <person name="Oliveira J.V."/>
            <person name="Vesth T.C."/>
            <person name="Visser J."/>
            <person name="Yu J.-H."/>
            <person name="Zhou M."/>
            <person name="Andersen M.R."/>
            <person name="Archer D.B."/>
            <person name="Baker S.E."/>
            <person name="Benoit I."/>
            <person name="Brakhage A.A."/>
            <person name="Braus G.H."/>
            <person name="Fischer R."/>
            <person name="Frisvad J.C."/>
            <person name="Goldman G.H."/>
            <person name="Houbraken J."/>
            <person name="Oakley B."/>
            <person name="Pocsi I."/>
            <person name="Scazzocchio C."/>
            <person name="Seiboth B."/>
            <person name="vanKuyk P.A."/>
            <person name="Wortman J."/>
            <person name="Dyer P.S."/>
            <person name="Grigoriev I.V."/>
        </authorList>
    </citation>
    <scope>NUCLEOTIDE SEQUENCE [LARGE SCALE GENOMIC DNA]</scope>
    <source>
        <strain evidence="2">CBS 593.65</strain>
    </source>
</reference>
<evidence type="ECO:0000313" key="2">
    <source>
        <dbReference type="Proteomes" id="UP000184356"/>
    </source>
</evidence>
<gene>
    <name evidence="1" type="ORF">ASPSYDRAFT_1025955</name>
</gene>
<dbReference type="EMBL" id="KV878587">
    <property type="protein sequence ID" value="OJJ58063.1"/>
    <property type="molecule type" value="Genomic_DNA"/>
</dbReference>
<evidence type="ECO:0000313" key="1">
    <source>
        <dbReference type="EMBL" id="OJJ58063.1"/>
    </source>
</evidence>
<sequence length="160" mass="18496">MFHKVSHHWHGQPFSIEDIRYMSSARNGWDQKYDCERHPHPTDTPSVRLRKAPVSVYELERCSVDSLTLLLLTTVYPWMTAACGNVPLPSKGMISHVPPNTWALRTMCRAWFIPFGIRLHSWRLIVEMVTTISPKTPMVIMQEAALFVAWMKVFPGYPTQ</sequence>
<dbReference type="GeneID" id="63755838"/>
<dbReference type="AlphaFoldDB" id="A0A1L9TFI6"/>
<accession>A0A1L9TFI6</accession>
<name>A0A1L9TFI6_9EURO</name>
<protein>
    <submittedName>
        <fullName evidence="1">Uncharacterized protein</fullName>
    </submittedName>
</protein>